<reference evidence="2" key="1">
    <citation type="submission" date="2018-05" db="EMBL/GenBank/DDBJ databases">
        <authorList>
            <person name="Lanie J.A."/>
            <person name="Ng W.-L."/>
            <person name="Kazmierczak K.M."/>
            <person name="Andrzejewski T.M."/>
            <person name="Davidsen T.M."/>
            <person name="Wayne K.J."/>
            <person name="Tettelin H."/>
            <person name="Glass J.I."/>
            <person name="Rusch D."/>
            <person name="Podicherti R."/>
            <person name="Tsui H.-C.T."/>
            <person name="Winkler M.E."/>
        </authorList>
    </citation>
    <scope>NUCLEOTIDE SEQUENCE</scope>
</reference>
<evidence type="ECO:0000313" key="2">
    <source>
        <dbReference type="EMBL" id="SVA61800.1"/>
    </source>
</evidence>
<dbReference type="AlphaFoldDB" id="A0A381XB27"/>
<dbReference type="EMBL" id="UINC01014497">
    <property type="protein sequence ID" value="SVA61800.1"/>
    <property type="molecule type" value="Genomic_DNA"/>
</dbReference>
<protein>
    <submittedName>
        <fullName evidence="2">Uncharacterized protein</fullName>
    </submittedName>
</protein>
<proteinExistence type="predicted"/>
<accession>A0A381XB27</accession>
<organism evidence="2">
    <name type="scientific">marine metagenome</name>
    <dbReference type="NCBI Taxonomy" id="408172"/>
    <lineage>
        <taxon>unclassified sequences</taxon>
        <taxon>metagenomes</taxon>
        <taxon>ecological metagenomes</taxon>
    </lineage>
</organism>
<sequence>MLKLERRKKDGRYSSQGRGNHYYGDDEEAYRYTISEIEDFYKDGPKQFIDKGHGITEESIKFFKRKRGKLGQILQINIDQHREFDMEIRCTAGTVLLSGVTCGYGGTGPHGTLRILELIGLDSEEYKQKVFTNKHVNIDLRERGTAGRVYY</sequence>
<evidence type="ECO:0000256" key="1">
    <source>
        <dbReference type="SAM" id="MobiDB-lite"/>
    </source>
</evidence>
<feature type="region of interest" description="Disordered" evidence="1">
    <location>
        <begin position="1"/>
        <end position="20"/>
    </location>
</feature>
<gene>
    <name evidence="2" type="ORF">METZ01_LOCUS114654</name>
</gene>
<name>A0A381XB27_9ZZZZ</name>